<dbReference type="PROSITE" id="PS50809">
    <property type="entry name" value="DM_2"/>
    <property type="match status" value="1"/>
</dbReference>
<reference evidence="9" key="1">
    <citation type="submission" date="2022-12" db="EMBL/GenBank/DDBJ databases">
        <title>Chromosome-level genome assembly of the bean flower thrips Megalurothrips usitatus.</title>
        <authorList>
            <person name="Ma L."/>
            <person name="Liu Q."/>
            <person name="Li H."/>
            <person name="Cai W."/>
        </authorList>
    </citation>
    <scope>NUCLEOTIDE SEQUENCE</scope>
    <source>
        <strain evidence="9">Cailab_2022a</strain>
    </source>
</reference>
<dbReference type="InterPro" id="IPR001275">
    <property type="entry name" value="DM_DNA-bd"/>
</dbReference>
<name>A0AAV7X834_9NEOP</name>
<dbReference type="GO" id="GO:0000981">
    <property type="term" value="F:DNA-binding transcription factor activity, RNA polymerase II-specific"/>
    <property type="evidence" value="ECO:0007669"/>
    <property type="project" value="TreeGrafter"/>
</dbReference>
<dbReference type="InterPro" id="IPR036407">
    <property type="entry name" value="DM_DNA-bd_sf"/>
</dbReference>
<feature type="compositionally biased region" description="Basic and acidic residues" evidence="7">
    <location>
        <begin position="136"/>
        <end position="146"/>
    </location>
</feature>
<dbReference type="PANTHER" id="PTHR12322">
    <property type="entry name" value="DOUBLESEX AND MAB-3 RELATED TRANSCRIPTION FACTOR DMRT"/>
    <property type="match status" value="1"/>
</dbReference>
<feature type="region of interest" description="Disordered" evidence="7">
    <location>
        <begin position="103"/>
        <end position="193"/>
    </location>
</feature>
<feature type="compositionally biased region" description="Low complexity" evidence="7">
    <location>
        <begin position="184"/>
        <end position="193"/>
    </location>
</feature>
<evidence type="ECO:0000259" key="8">
    <source>
        <dbReference type="PROSITE" id="PS50809"/>
    </source>
</evidence>
<dbReference type="GO" id="GO:0046872">
    <property type="term" value="F:metal ion binding"/>
    <property type="evidence" value="ECO:0007669"/>
    <property type="project" value="UniProtKB-KW"/>
</dbReference>
<dbReference type="FunFam" id="4.10.1040.10:FF:000001">
    <property type="entry name" value="doublesex- and mab-3-related transcription factor 1"/>
    <property type="match status" value="1"/>
</dbReference>
<dbReference type="GO" id="GO:0000978">
    <property type="term" value="F:RNA polymerase II cis-regulatory region sequence-specific DNA binding"/>
    <property type="evidence" value="ECO:0007669"/>
    <property type="project" value="TreeGrafter"/>
</dbReference>
<dbReference type="SMART" id="SM00301">
    <property type="entry name" value="DM"/>
    <property type="match status" value="1"/>
</dbReference>
<dbReference type="PANTHER" id="PTHR12322:SF53">
    <property type="entry name" value="DOUBLESEX-MAB RELATED 11E"/>
    <property type="match status" value="1"/>
</dbReference>
<evidence type="ECO:0000256" key="3">
    <source>
        <dbReference type="ARBA" id="ARBA00022833"/>
    </source>
</evidence>
<dbReference type="AlphaFoldDB" id="A0AAV7X834"/>
<dbReference type="InterPro" id="IPR026607">
    <property type="entry name" value="DMRT"/>
</dbReference>
<dbReference type="Gene3D" id="4.10.1040.10">
    <property type="entry name" value="DM DNA-binding domain"/>
    <property type="match status" value="1"/>
</dbReference>
<keyword evidence="5 6" id="KW-0539">Nucleus</keyword>
<dbReference type="InterPro" id="IPR005173">
    <property type="entry name" value="DMA"/>
</dbReference>
<keyword evidence="3 6" id="KW-0862">Zinc</keyword>
<dbReference type="Pfam" id="PF00751">
    <property type="entry name" value="DM"/>
    <property type="match status" value="1"/>
</dbReference>
<keyword evidence="2 6" id="KW-0479">Metal-binding</keyword>
<feature type="compositionally biased region" description="Pro residues" evidence="7">
    <location>
        <begin position="283"/>
        <end position="299"/>
    </location>
</feature>
<keyword evidence="10" id="KW-1185">Reference proteome</keyword>
<proteinExistence type="inferred from homology"/>
<feature type="compositionally biased region" description="Basic and acidic residues" evidence="7">
    <location>
        <begin position="107"/>
        <end position="117"/>
    </location>
</feature>
<comment type="similarity">
    <text evidence="1">Belongs to the DMRT family.</text>
</comment>
<dbReference type="SUPFAM" id="SSF82927">
    <property type="entry name" value="Cysteine-rich DNA binding domain, (DM domain)"/>
    <property type="match status" value="1"/>
</dbReference>
<feature type="region of interest" description="Disordered" evidence="7">
    <location>
        <begin position="422"/>
        <end position="466"/>
    </location>
</feature>
<dbReference type="CDD" id="cd14370">
    <property type="entry name" value="CUE_DMA"/>
    <property type="match status" value="1"/>
</dbReference>
<gene>
    <name evidence="9" type="ORF">ONE63_002399</name>
</gene>
<feature type="compositionally biased region" description="Basic and acidic residues" evidence="7">
    <location>
        <begin position="428"/>
        <end position="440"/>
    </location>
</feature>
<evidence type="ECO:0000256" key="2">
    <source>
        <dbReference type="ARBA" id="ARBA00022723"/>
    </source>
</evidence>
<evidence type="ECO:0000256" key="7">
    <source>
        <dbReference type="SAM" id="MobiDB-lite"/>
    </source>
</evidence>
<feature type="DNA-binding region" description="DM" evidence="6">
    <location>
        <begin position="21"/>
        <end position="68"/>
    </location>
</feature>
<feature type="region of interest" description="Disordered" evidence="7">
    <location>
        <begin position="230"/>
        <end position="304"/>
    </location>
</feature>
<evidence type="ECO:0000313" key="9">
    <source>
        <dbReference type="EMBL" id="KAJ1522088.1"/>
    </source>
</evidence>
<evidence type="ECO:0000313" key="10">
    <source>
        <dbReference type="Proteomes" id="UP001075354"/>
    </source>
</evidence>
<dbReference type="EMBL" id="JAPTSV010000012">
    <property type="protein sequence ID" value="KAJ1522088.1"/>
    <property type="molecule type" value="Genomic_DNA"/>
</dbReference>
<evidence type="ECO:0000256" key="1">
    <source>
        <dbReference type="ARBA" id="ARBA00006834"/>
    </source>
</evidence>
<comment type="subcellular location">
    <subcellularLocation>
        <location evidence="6">Nucleus</location>
    </subcellularLocation>
</comment>
<dbReference type="GO" id="GO:0007548">
    <property type="term" value="P:sex differentiation"/>
    <property type="evidence" value="ECO:0007669"/>
    <property type="project" value="TreeGrafter"/>
</dbReference>
<evidence type="ECO:0000256" key="6">
    <source>
        <dbReference type="PROSITE-ProRule" id="PRU00070"/>
    </source>
</evidence>
<dbReference type="Pfam" id="PF03474">
    <property type="entry name" value="DMA"/>
    <property type="match status" value="1"/>
</dbReference>
<comment type="caution">
    <text evidence="9">The sequence shown here is derived from an EMBL/GenBank/DDBJ whole genome shotgun (WGS) entry which is preliminary data.</text>
</comment>
<evidence type="ECO:0000256" key="4">
    <source>
        <dbReference type="ARBA" id="ARBA00023125"/>
    </source>
</evidence>
<sequence>MLRAPGASYPTTERGARRPKCARCRNHGIISWLKGHKRQCRFKGCVCPKCNLIAERQRVMAAQVALKRQQAAEDAIALGLAAVATGTQYGFLPPGPIFGMTITAPKGDAKGDPKGDPKGAAADTNNNAEEEDGEGSDGRLEDRDSELSAGEEAPADQPRPHAQRTGQDADTPSPAAAPPPLTPTPSALRPAPPASSLDLLARLFPSKKRSVLELVLRRCEDDLLRAIEHFAPGTAPPGQDNPQVLAHDSRRAPSSSPRQHMPALSAVRQPSPPPTSRGSAFRPVPPPVPPPPPPPPPPMAHQSGFALRHPMLFPFHQVRDKHPRQVLSECCHYDSVACQQGGVGASHRLLSPWCASSPDLLLALPPLGPPLPPGAHTHAHTHTHAAHGLFLQPPPLCLAPPPPPPEHADGRHDLHWLHVPGRSALLPHGRDGRDHGEHLGKASPPPARRSPADPNGDAAAGSEGAD</sequence>
<dbReference type="Proteomes" id="UP001075354">
    <property type="component" value="Chromosome 12"/>
</dbReference>
<protein>
    <recommendedName>
        <fullName evidence="8">DM domain-containing protein</fullName>
    </recommendedName>
</protein>
<evidence type="ECO:0000256" key="5">
    <source>
        <dbReference type="ARBA" id="ARBA00023242"/>
    </source>
</evidence>
<dbReference type="PROSITE" id="PS40000">
    <property type="entry name" value="DM_1"/>
    <property type="match status" value="1"/>
</dbReference>
<accession>A0AAV7X834</accession>
<dbReference type="GO" id="GO:0005634">
    <property type="term" value="C:nucleus"/>
    <property type="evidence" value="ECO:0007669"/>
    <property type="project" value="UniProtKB-SubCell"/>
</dbReference>
<feature type="domain" description="DM" evidence="8">
    <location>
        <begin position="21"/>
        <end position="68"/>
    </location>
</feature>
<keyword evidence="4 6" id="KW-0238">DNA-binding</keyword>
<organism evidence="9 10">
    <name type="scientific">Megalurothrips usitatus</name>
    <name type="common">bean blossom thrips</name>
    <dbReference type="NCBI Taxonomy" id="439358"/>
    <lineage>
        <taxon>Eukaryota</taxon>
        <taxon>Metazoa</taxon>
        <taxon>Ecdysozoa</taxon>
        <taxon>Arthropoda</taxon>
        <taxon>Hexapoda</taxon>
        <taxon>Insecta</taxon>
        <taxon>Pterygota</taxon>
        <taxon>Neoptera</taxon>
        <taxon>Paraneoptera</taxon>
        <taxon>Thysanoptera</taxon>
        <taxon>Terebrantia</taxon>
        <taxon>Thripoidea</taxon>
        <taxon>Thripidae</taxon>
        <taxon>Megalurothrips</taxon>
    </lineage>
</organism>